<evidence type="ECO:0000256" key="7">
    <source>
        <dbReference type="SAM" id="MobiDB-lite"/>
    </source>
</evidence>
<proteinExistence type="predicted"/>
<gene>
    <name evidence="9" type="ORF">Y1Q_0008520</name>
</gene>
<keyword evidence="5" id="KW-0378">Hydrolase</keyword>
<feature type="compositionally biased region" description="Polar residues" evidence="7">
    <location>
        <begin position="78"/>
        <end position="93"/>
    </location>
</feature>
<keyword evidence="6" id="KW-0695">RNA-directed DNA polymerase</keyword>
<keyword evidence="2" id="KW-0548">Nucleotidyltransferase</keyword>
<evidence type="ECO:0000256" key="4">
    <source>
        <dbReference type="ARBA" id="ARBA00022759"/>
    </source>
</evidence>
<organism evidence="9 10">
    <name type="scientific">Alligator mississippiensis</name>
    <name type="common">American alligator</name>
    <dbReference type="NCBI Taxonomy" id="8496"/>
    <lineage>
        <taxon>Eukaryota</taxon>
        <taxon>Metazoa</taxon>
        <taxon>Chordata</taxon>
        <taxon>Craniata</taxon>
        <taxon>Vertebrata</taxon>
        <taxon>Euteleostomi</taxon>
        <taxon>Archelosauria</taxon>
        <taxon>Archosauria</taxon>
        <taxon>Crocodylia</taxon>
        <taxon>Alligatoridae</taxon>
        <taxon>Alligatorinae</taxon>
        <taxon>Alligator</taxon>
    </lineage>
</organism>
<dbReference type="AlphaFoldDB" id="A0A151M1L6"/>
<dbReference type="GO" id="GO:0003964">
    <property type="term" value="F:RNA-directed DNA polymerase activity"/>
    <property type="evidence" value="ECO:0007669"/>
    <property type="project" value="UniProtKB-KW"/>
</dbReference>
<comment type="caution">
    <text evidence="9">The sequence shown here is derived from an EMBL/GenBank/DDBJ whole genome shotgun (WGS) entry which is preliminary data.</text>
</comment>
<evidence type="ECO:0000256" key="6">
    <source>
        <dbReference type="ARBA" id="ARBA00022918"/>
    </source>
</evidence>
<reference evidence="9 10" key="1">
    <citation type="journal article" date="2012" name="Genome Biol.">
        <title>Sequencing three crocodilian genomes to illuminate the evolution of archosaurs and amniotes.</title>
        <authorList>
            <person name="St John J.A."/>
            <person name="Braun E.L."/>
            <person name="Isberg S.R."/>
            <person name="Miles L.G."/>
            <person name="Chong A.Y."/>
            <person name="Gongora J."/>
            <person name="Dalzell P."/>
            <person name="Moran C."/>
            <person name="Bed'hom B."/>
            <person name="Abzhanov A."/>
            <person name="Burgess S.C."/>
            <person name="Cooksey A.M."/>
            <person name="Castoe T.A."/>
            <person name="Crawford N.G."/>
            <person name="Densmore L.D."/>
            <person name="Drew J.C."/>
            <person name="Edwards S.V."/>
            <person name="Faircloth B.C."/>
            <person name="Fujita M.K."/>
            <person name="Greenwold M.J."/>
            <person name="Hoffmann F.G."/>
            <person name="Howard J.M."/>
            <person name="Iguchi T."/>
            <person name="Janes D.E."/>
            <person name="Khan S.Y."/>
            <person name="Kohno S."/>
            <person name="de Koning A.J."/>
            <person name="Lance S.L."/>
            <person name="McCarthy F.M."/>
            <person name="McCormack J.E."/>
            <person name="Merchant M.E."/>
            <person name="Peterson D.G."/>
            <person name="Pollock D.D."/>
            <person name="Pourmand N."/>
            <person name="Raney B.J."/>
            <person name="Roessler K.A."/>
            <person name="Sanford J.R."/>
            <person name="Sawyer R.H."/>
            <person name="Schmidt C.J."/>
            <person name="Triplett E.W."/>
            <person name="Tuberville T.D."/>
            <person name="Venegas-Anaya M."/>
            <person name="Howard J.T."/>
            <person name="Jarvis E.D."/>
            <person name="Guillette L.J.Jr."/>
            <person name="Glenn T.C."/>
            <person name="Green R.E."/>
            <person name="Ray D.A."/>
        </authorList>
    </citation>
    <scope>NUCLEOTIDE SEQUENCE [LARGE SCALE GENOMIC DNA]</scope>
    <source>
        <strain evidence="9">KSC_2009_1</strain>
    </source>
</reference>
<evidence type="ECO:0000256" key="3">
    <source>
        <dbReference type="ARBA" id="ARBA00022722"/>
    </source>
</evidence>
<evidence type="ECO:0000256" key="2">
    <source>
        <dbReference type="ARBA" id="ARBA00022695"/>
    </source>
</evidence>
<sequence>MCSLPCLPEDEGQPPGVGPVEPLPVIEIDASELAIRVVLTQEDTGIERLVAYTSHRLLTAEIWYRNGTRLSRSEEGPMTNQTYTGQNMDSMTTIERRISDGQR</sequence>
<evidence type="ECO:0000256" key="5">
    <source>
        <dbReference type="ARBA" id="ARBA00022801"/>
    </source>
</evidence>
<evidence type="ECO:0000259" key="8">
    <source>
        <dbReference type="Pfam" id="PF17917"/>
    </source>
</evidence>
<accession>A0A151M1L6</accession>
<dbReference type="EMBL" id="AKHW03006817">
    <property type="protein sequence ID" value="KYO18403.1"/>
    <property type="molecule type" value="Genomic_DNA"/>
</dbReference>
<dbReference type="GO" id="GO:0016787">
    <property type="term" value="F:hydrolase activity"/>
    <property type="evidence" value="ECO:0007669"/>
    <property type="project" value="UniProtKB-KW"/>
</dbReference>
<dbReference type="Proteomes" id="UP000050525">
    <property type="component" value="Unassembled WGS sequence"/>
</dbReference>
<keyword evidence="4" id="KW-0255">Endonuclease</keyword>
<dbReference type="InterPro" id="IPR041373">
    <property type="entry name" value="RT_RNaseH"/>
</dbReference>
<feature type="compositionally biased region" description="Basic and acidic residues" evidence="7">
    <location>
        <begin position="94"/>
        <end position="103"/>
    </location>
</feature>
<feature type="domain" description="Reverse transcriptase RNase H-like" evidence="8">
    <location>
        <begin position="25"/>
        <end position="64"/>
    </location>
</feature>
<keyword evidence="1" id="KW-0808">Transferase</keyword>
<protein>
    <recommendedName>
        <fullName evidence="8">Reverse transcriptase RNase H-like domain-containing protein</fullName>
    </recommendedName>
</protein>
<evidence type="ECO:0000313" key="9">
    <source>
        <dbReference type="EMBL" id="KYO18403.1"/>
    </source>
</evidence>
<feature type="region of interest" description="Disordered" evidence="7">
    <location>
        <begin position="71"/>
        <end position="103"/>
    </location>
</feature>
<keyword evidence="10" id="KW-1185">Reference proteome</keyword>
<dbReference type="GO" id="GO:0004519">
    <property type="term" value="F:endonuclease activity"/>
    <property type="evidence" value="ECO:0007669"/>
    <property type="project" value="UniProtKB-KW"/>
</dbReference>
<dbReference type="Pfam" id="PF17917">
    <property type="entry name" value="RT_RNaseH"/>
    <property type="match status" value="1"/>
</dbReference>
<evidence type="ECO:0000313" key="10">
    <source>
        <dbReference type="Proteomes" id="UP000050525"/>
    </source>
</evidence>
<keyword evidence="3" id="KW-0540">Nuclease</keyword>
<evidence type="ECO:0000256" key="1">
    <source>
        <dbReference type="ARBA" id="ARBA00022679"/>
    </source>
</evidence>
<name>A0A151M1L6_ALLMI</name>